<dbReference type="EMBL" id="AVPL01000006">
    <property type="protein sequence ID" value="KGN42290.1"/>
    <property type="molecule type" value="Genomic_DNA"/>
</dbReference>
<evidence type="ECO:0000313" key="3">
    <source>
        <dbReference type="Proteomes" id="UP000030013"/>
    </source>
</evidence>
<sequence length="37" mass="4123">MTDADAADWFDRARTHIETLPPKVRKPTKKAGGRPTS</sequence>
<comment type="caution">
    <text evidence="2">The sequence shown here is derived from an EMBL/GenBank/DDBJ whole genome shotgun (WGS) entry which is preliminary data.</text>
</comment>
<dbReference type="STRING" id="1385519.N801_00540"/>
<name>A0A0A0JXT8_9MICO</name>
<evidence type="ECO:0000256" key="1">
    <source>
        <dbReference type="SAM" id="MobiDB-lite"/>
    </source>
</evidence>
<feature type="region of interest" description="Disordered" evidence="1">
    <location>
        <begin position="1"/>
        <end position="37"/>
    </location>
</feature>
<feature type="compositionally biased region" description="Basic residues" evidence="1">
    <location>
        <begin position="23"/>
        <end position="37"/>
    </location>
</feature>
<dbReference type="AlphaFoldDB" id="A0A0A0JXT8"/>
<dbReference type="Proteomes" id="UP000030013">
    <property type="component" value="Unassembled WGS sequence"/>
</dbReference>
<protein>
    <submittedName>
        <fullName evidence="2">Uncharacterized protein</fullName>
    </submittedName>
</protein>
<organism evidence="2 3">
    <name type="scientific">Knoellia aerolata DSM 18566</name>
    <dbReference type="NCBI Taxonomy" id="1385519"/>
    <lineage>
        <taxon>Bacteria</taxon>
        <taxon>Bacillati</taxon>
        <taxon>Actinomycetota</taxon>
        <taxon>Actinomycetes</taxon>
        <taxon>Micrococcales</taxon>
        <taxon>Intrasporangiaceae</taxon>
        <taxon>Knoellia</taxon>
    </lineage>
</organism>
<reference evidence="2 3" key="1">
    <citation type="submission" date="2013-08" db="EMBL/GenBank/DDBJ databases">
        <title>The genome sequence of Knoellia aerolata.</title>
        <authorList>
            <person name="Zhu W."/>
            <person name="Wang G."/>
        </authorList>
    </citation>
    <scope>NUCLEOTIDE SEQUENCE [LARGE SCALE GENOMIC DNA]</scope>
    <source>
        <strain evidence="2 3">DSM 18566</strain>
    </source>
</reference>
<gene>
    <name evidence="2" type="ORF">N801_00540</name>
</gene>
<accession>A0A0A0JXT8</accession>
<keyword evidence="3" id="KW-1185">Reference proteome</keyword>
<proteinExistence type="predicted"/>
<evidence type="ECO:0000313" key="2">
    <source>
        <dbReference type="EMBL" id="KGN42290.1"/>
    </source>
</evidence>